<organism evidence="4 5">
    <name type="scientific">Homarus americanus</name>
    <name type="common">American lobster</name>
    <dbReference type="NCBI Taxonomy" id="6706"/>
    <lineage>
        <taxon>Eukaryota</taxon>
        <taxon>Metazoa</taxon>
        <taxon>Ecdysozoa</taxon>
        <taxon>Arthropoda</taxon>
        <taxon>Crustacea</taxon>
        <taxon>Multicrustacea</taxon>
        <taxon>Malacostraca</taxon>
        <taxon>Eumalacostraca</taxon>
        <taxon>Eucarida</taxon>
        <taxon>Decapoda</taxon>
        <taxon>Pleocyemata</taxon>
        <taxon>Astacidea</taxon>
        <taxon>Nephropoidea</taxon>
        <taxon>Nephropidae</taxon>
        <taxon>Homarus</taxon>
    </lineage>
</organism>
<comment type="caution">
    <text evidence="4">The sequence shown here is derived from an EMBL/GenBank/DDBJ whole genome shotgun (WGS) entry which is preliminary data.</text>
</comment>
<protein>
    <submittedName>
        <fullName evidence="4">FAM91A1-like</fullName>
    </submittedName>
</protein>
<dbReference type="Pfam" id="PF14647">
    <property type="entry name" value="FAM91_N"/>
    <property type="match status" value="2"/>
</dbReference>
<evidence type="ECO:0000256" key="1">
    <source>
        <dbReference type="ARBA" id="ARBA00010319"/>
    </source>
</evidence>
<comment type="similarity">
    <text evidence="1">Belongs to the FAM91 family.</text>
</comment>
<proteinExistence type="inferred from homology"/>
<accession>A0A8J5MX31</accession>
<keyword evidence="5" id="KW-1185">Reference proteome</keyword>
<reference evidence="4" key="1">
    <citation type="journal article" date="2021" name="Sci. Adv.">
        <title>The American lobster genome reveals insights on longevity, neural, and immune adaptations.</title>
        <authorList>
            <person name="Polinski J.M."/>
            <person name="Zimin A.V."/>
            <person name="Clark K.F."/>
            <person name="Kohn A.B."/>
            <person name="Sadowski N."/>
            <person name="Timp W."/>
            <person name="Ptitsyn A."/>
            <person name="Khanna P."/>
            <person name="Romanova D.Y."/>
            <person name="Williams P."/>
            <person name="Greenwood S.J."/>
            <person name="Moroz L.L."/>
            <person name="Walt D.R."/>
            <person name="Bodnar A.G."/>
        </authorList>
    </citation>
    <scope>NUCLEOTIDE SEQUENCE</scope>
    <source>
        <strain evidence="4">GMGI-L3</strain>
    </source>
</reference>
<dbReference type="AlphaFoldDB" id="A0A8J5MX31"/>
<feature type="domain" description="FAM91 N-terminal" evidence="2">
    <location>
        <begin position="9"/>
        <end position="123"/>
    </location>
</feature>
<name>A0A8J5MX31_HOMAM</name>
<evidence type="ECO:0000259" key="2">
    <source>
        <dbReference type="Pfam" id="PF14647"/>
    </source>
</evidence>
<gene>
    <name evidence="4" type="primary">fam91a1-L</name>
    <name evidence="4" type="ORF">Hamer_G010542</name>
</gene>
<evidence type="ECO:0000313" key="4">
    <source>
        <dbReference type="EMBL" id="KAG7166866.1"/>
    </source>
</evidence>
<dbReference type="Proteomes" id="UP000747542">
    <property type="component" value="Unassembled WGS sequence"/>
</dbReference>
<feature type="domain" description="FAM91 C-terminal" evidence="3">
    <location>
        <begin position="255"/>
        <end position="736"/>
    </location>
</feature>
<dbReference type="Pfam" id="PF14648">
    <property type="entry name" value="FAM91_C"/>
    <property type="match status" value="1"/>
</dbReference>
<dbReference type="InterPro" id="IPR028097">
    <property type="entry name" value="FAM91_C_dom"/>
</dbReference>
<evidence type="ECO:0000259" key="3">
    <source>
        <dbReference type="Pfam" id="PF14648"/>
    </source>
</evidence>
<evidence type="ECO:0000313" key="5">
    <source>
        <dbReference type="Proteomes" id="UP000747542"/>
    </source>
</evidence>
<dbReference type="PROSITE" id="PS50096">
    <property type="entry name" value="IQ"/>
    <property type="match status" value="1"/>
</dbReference>
<dbReference type="InterPro" id="IPR039199">
    <property type="entry name" value="FAM91"/>
</dbReference>
<dbReference type="PANTHER" id="PTHR28441">
    <property type="entry name" value="PROTEIN FAM91A1"/>
    <property type="match status" value="1"/>
</dbReference>
<sequence length="741" mass="82008">MASEIETYIAQNCTWDKLPTNVKQLLGNSQKEYEKQVAEYSIKTQQRYRGNLVRQIVKNERNYYEEVLAYSRSHLMMYPYHLSDVVVKGLRVTPFQYYISILTDIMTAEKSYDSLPNFTAADCFVMNRVLGDYLESLMYKIFVSIDEHTPVIELAKVLEIDLALVKVAVSLFCRLGFAHKKNAEISTLEMHPSWESAMAPTTKKLPTTADDLLLLELESALAETSLGENDDVGACTPRTPTDDPLAAGFAFGGQTKRIAFLYDSTLTAFLMMGNLSQGLKSHAVTMFEVGKMLDEGLDSLLTELDKIQRSDSEGEAQRYFEHALTLRTSVTFLRHNRDLCSPGQDVPHALDLIRWESLSNLDPATTARLLKKNYQFLVSMAPLSYEISAIEGETPPHFGPAIPEVNSIWFKLFIYHITSSGPPSLLLPQGERLRRLPECLVGYEKVLVTPWGHDPTVVPLAALFTTVNEALMHSPVFIQAYGWYHDVCIQHIPFPLESSTVQMLAKQLDLQHTFGFIKLVAFPSADTPGVTTLTAAEITTGMPQGSSSTPHKSFITNPSAISNSITECSKVASDGTSDSVASCNSTGNSDGIDADSSGASIPQVVSFDDVSSIVLDKMENSDARSSVRENMTLQLGGPSMDQWHLLECHFGLPLFDASLNQQVSHKIISHKLFSQESVEKFSDSNRILIRKLREFISGNKAQGVCPEVQQRGGCREGASNLPLPTTPLLFADGTLSPWEGS</sequence>
<dbReference type="InterPro" id="IPR028091">
    <property type="entry name" value="FAM91_N_dom"/>
</dbReference>
<dbReference type="EMBL" id="JAHLQT010022185">
    <property type="protein sequence ID" value="KAG7166866.1"/>
    <property type="molecule type" value="Genomic_DNA"/>
</dbReference>
<dbReference type="PANTHER" id="PTHR28441:SF2">
    <property type="entry name" value="PROTEIN FAM91A1"/>
    <property type="match status" value="1"/>
</dbReference>
<feature type="domain" description="FAM91 N-terminal" evidence="2">
    <location>
        <begin position="124"/>
        <end position="195"/>
    </location>
</feature>